<dbReference type="STRING" id="63057.A0A2P5BHZ1"/>
<keyword evidence="1" id="KW-0489">Methyltransferase</keyword>
<dbReference type="GO" id="GO:0008168">
    <property type="term" value="F:methyltransferase activity"/>
    <property type="evidence" value="ECO:0007669"/>
    <property type="project" value="UniProtKB-KW"/>
</dbReference>
<name>A0A2P5BHZ1_TREOI</name>
<dbReference type="OrthoDB" id="413520at2759"/>
<dbReference type="AlphaFoldDB" id="A0A2P5BHZ1"/>
<keyword evidence="2" id="KW-1185">Reference proteome</keyword>
<dbReference type="Proteomes" id="UP000237000">
    <property type="component" value="Unassembled WGS sequence"/>
</dbReference>
<dbReference type="InterPro" id="IPR029063">
    <property type="entry name" value="SAM-dependent_MTases_sf"/>
</dbReference>
<keyword evidence="1" id="KW-0808">Transferase</keyword>
<dbReference type="EMBL" id="JXTC01000518">
    <property type="protein sequence ID" value="PON48405.1"/>
    <property type="molecule type" value="Genomic_DNA"/>
</dbReference>
<dbReference type="InterPro" id="IPR019410">
    <property type="entry name" value="Methyltransf_16"/>
</dbReference>
<evidence type="ECO:0000313" key="2">
    <source>
        <dbReference type="Proteomes" id="UP000237000"/>
    </source>
</evidence>
<protein>
    <submittedName>
        <fullName evidence="1">Lysine methyltransferase</fullName>
    </submittedName>
</protein>
<dbReference type="InParanoid" id="A0A2P5BHZ1"/>
<dbReference type="CDD" id="cd02440">
    <property type="entry name" value="AdoMet_MTases"/>
    <property type="match status" value="1"/>
</dbReference>
<dbReference type="PANTHER" id="PTHR14614:SF123">
    <property type="entry name" value="OS04G0645500 PROTEIN"/>
    <property type="match status" value="1"/>
</dbReference>
<dbReference type="GO" id="GO:0032259">
    <property type="term" value="P:methylation"/>
    <property type="evidence" value="ECO:0007669"/>
    <property type="project" value="UniProtKB-KW"/>
</dbReference>
<dbReference type="PANTHER" id="PTHR14614">
    <property type="entry name" value="HEPATOCELLULAR CARCINOMA-ASSOCIATED ANTIGEN"/>
    <property type="match status" value="1"/>
</dbReference>
<proteinExistence type="predicted"/>
<gene>
    <name evidence="1" type="ORF">TorRG33x02_320520</name>
</gene>
<comment type="caution">
    <text evidence="1">The sequence shown here is derived from an EMBL/GenBank/DDBJ whole genome shotgun (WGS) entry which is preliminary data.</text>
</comment>
<reference evidence="2" key="1">
    <citation type="submission" date="2016-06" db="EMBL/GenBank/DDBJ databases">
        <title>Parallel loss of symbiosis genes in relatives of nitrogen-fixing non-legume Parasponia.</title>
        <authorList>
            <person name="Van Velzen R."/>
            <person name="Holmer R."/>
            <person name="Bu F."/>
            <person name="Rutten L."/>
            <person name="Van Zeijl A."/>
            <person name="Liu W."/>
            <person name="Santuari L."/>
            <person name="Cao Q."/>
            <person name="Sharma T."/>
            <person name="Shen D."/>
            <person name="Roswanjaya Y."/>
            <person name="Wardhani T."/>
            <person name="Kalhor M.S."/>
            <person name="Jansen J."/>
            <person name="Van den Hoogen J."/>
            <person name="Gungor B."/>
            <person name="Hartog M."/>
            <person name="Hontelez J."/>
            <person name="Verver J."/>
            <person name="Yang W.-C."/>
            <person name="Schijlen E."/>
            <person name="Repin R."/>
            <person name="Schilthuizen M."/>
            <person name="Schranz E."/>
            <person name="Heidstra R."/>
            <person name="Miyata K."/>
            <person name="Fedorova E."/>
            <person name="Kohlen W."/>
            <person name="Bisseling T."/>
            <person name="Smit S."/>
            <person name="Geurts R."/>
        </authorList>
    </citation>
    <scope>NUCLEOTIDE SEQUENCE [LARGE SCALE GENOMIC DNA]</scope>
    <source>
        <strain evidence="2">cv. RG33-2</strain>
    </source>
</reference>
<dbReference type="Pfam" id="PF10294">
    <property type="entry name" value="Methyltransf_16"/>
    <property type="match status" value="1"/>
</dbReference>
<sequence length="236" mass="25235">MVMREIQVADQSLVVFELDDLCDSVTGRALTGAWVWDSALVLAEWLAAAQDQLEFSLRGKSVIELGAGAGLPGLAAALLGASRVVLTDVGALIPGLRKNVEANGLGDRVEVSELVWGSDESVGELGEFELVLMSDVFFDAEDMAALAKTLRKVCKRGTRIWAASEGRPWTGECLNELEKEGFGIVELASELAPLVGAKEESDSVSLYSLIPPYVGDNVIAVGVSEFVTNMEPNNYE</sequence>
<evidence type="ECO:0000313" key="1">
    <source>
        <dbReference type="EMBL" id="PON48405.1"/>
    </source>
</evidence>
<accession>A0A2P5BHZ1</accession>
<organism evidence="1 2">
    <name type="scientific">Trema orientale</name>
    <name type="common">Charcoal tree</name>
    <name type="synonym">Celtis orientalis</name>
    <dbReference type="NCBI Taxonomy" id="63057"/>
    <lineage>
        <taxon>Eukaryota</taxon>
        <taxon>Viridiplantae</taxon>
        <taxon>Streptophyta</taxon>
        <taxon>Embryophyta</taxon>
        <taxon>Tracheophyta</taxon>
        <taxon>Spermatophyta</taxon>
        <taxon>Magnoliopsida</taxon>
        <taxon>eudicotyledons</taxon>
        <taxon>Gunneridae</taxon>
        <taxon>Pentapetalae</taxon>
        <taxon>rosids</taxon>
        <taxon>fabids</taxon>
        <taxon>Rosales</taxon>
        <taxon>Cannabaceae</taxon>
        <taxon>Trema</taxon>
    </lineage>
</organism>
<dbReference type="SUPFAM" id="SSF53335">
    <property type="entry name" value="S-adenosyl-L-methionine-dependent methyltransferases"/>
    <property type="match status" value="1"/>
</dbReference>
<dbReference type="Gene3D" id="3.40.50.150">
    <property type="entry name" value="Vaccinia Virus protein VP39"/>
    <property type="match status" value="1"/>
</dbReference>